<protein>
    <submittedName>
        <fullName evidence="2">Uncharacterized protein</fullName>
    </submittedName>
</protein>
<feature type="compositionally biased region" description="Polar residues" evidence="1">
    <location>
        <begin position="1"/>
        <end position="44"/>
    </location>
</feature>
<feature type="region of interest" description="Disordered" evidence="1">
    <location>
        <begin position="1"/>
        <end position="87"/>
    </location>
</feature>
<reference evidence="2" key="1">
    <citation type="submission" date="2021-02" db="EMBL/GenBank/DDBJ databases">
        <authorList>
            <person name="Nowell W R."/>
        </authorList>
    </citation>
    <scope>NUCLEOTIDE SEQUENCE</scope>
</reference>
<evidence type="ECO:0000313" key="2">
    <source>
        <dbReference type="EMBL" id="CAF1022570.1"/>
    </source>
</evidence>
<dbReference type="Proteomes" id="UP000663829">
    <property type="component" value="Unassembled WGS sequence"/>
</dbReference>
<feature type="compositionally biased region" description="Polar residues" evidence="1">
    <location>
        <begin position="547"/>
        <end position="563"/>
    </location>
</feature>
<dbReference type="EMBL" id="CAJNOQ010003643">
    <property type="protein sequence ID" value="CAF1022570.1"/>
    <property type="molecule type" value="Genomic_DNA"/>
</dbReference>
<feature type="compositionally biased region" description="Low complexity" evidence="1">
    <location>
        <begin position="533"/>
        <end position="546"/>
    </location>
</feature>
<dbReference type="EMBL" id="CAJOBC010003643">
    <property type="protein sequence ID" value="CAF3793913.1"/>
    <property type="molecule type" value="Genomic_DNA"/>
</dbReference>
<feature type="compositionally biased region" description="Basic and acidic residues" evidence="1">
    <location>
        <begin position="474"/>
        <end position="491"/>
    </location>
</feature>
<comment type="caution">
    <text evidence="2">The sequence shown here is derived from an EMBL/GenBank/DDBJ whole genome shotgun (WGS) entry which is preliminary data.</text>
</comment>
<organism evidence="2 4">
    <name type="scientific">Didymodactylos carnosus</name>
    <dbReference type="NCBI Taxonomy" id="1234261"/>
    <lineage>
        <taxon>Eukaryota</taxon>
        <taxon>Metazoa</taxon>
        <taxon>Spiralia</taxon>
        <taxon>Gnathifera</taxon>
        <taxon>Rotifera</taxon>
        <taxon>Eurotatoria</taxon>
        <taxon>Bdelloidea</taxon>
        <taxon>Philodinida</taxon>
        <taxon>Philodinidae</taxon>
        <taxon>Didymodactylos</taxon>
    </lineage>
</organism>
<feature type="region of interest" description="Disordered" evidence="1">
    <location>
        <begin position="425"/>
        <end position="517"/>
    </location>
</feature>
<dbReference type="AlphaFoldDB" id="A0A814ICD7"/>
<dbReference type="OrthoDB" id="5969023at2759"/>
<feature type="compositionally biased region" description="Polar residues" evidence="1">
    <location>
        <begin position="492"/>
        <end position="501"/>
    </location>
</feature>
<dbReference type="Proteomes" id="UP000681722">
    <property type="component" value="Unassembled WGS sequence"/>
</dbReference>
<keyword evidence="4" id="KW-1185">Reference proteome</keyword>
<name>A0A814ICD7_9BILA</name>
<evidence type="ECO:0000313" key="4">
    <source>
        <dbReference type="Proteomes" id="UP000663829"/>
    </source>
</evidence>
<sequence length="777" mass="89367">MAQLQRNQRLPYTPRNLTQRTPEQSYGRKSNASSVRNNESMSKIRNQQQVNQVRPQVNANRNQQRRPSPRSNNDPLPSQPTPPFHQNTHEKAVLNDKTHAHFTEQHPQQQKKFDQQRNTKEMEQFHHNYNPNALFPPQSGILYRENDMRYDPLTGQLINREYNGNNDIVDNHGNTKQRQQQTINMNTKTNPQQQNEQRVLVVKSQNVTKHDENVSFCTNPGPLNRQNPLIFHRICTGNQRKPDLQIHGVGNQPESRIAVVGIRSPGSAGSGRKTSTYKDESVVMRFGDDELPLGSTVNNRLPVFARFPFEVSFLPQSMETNVEDHIHKLRLRLIDSVTIIETYRLSYNDEFMANNLSIEEELEIRRIHKAIDKQQRSQMNIHNFIRNNPNLKEVLKSRIDFYNRFHSDSNTIYDDGTYPQLSYSKLPPIASNQHDPESMTKHTTTKTIPSSNLLEKSEHTIRLPSDIYLTSRSLGEKEQNKQNPKENREKLNLSNTGSYTSVDLGADGSESETQMPGERYSFPTPVNTNHPTPVNTNHPTPVNTNHQPSNQSFHSQLTHRNPPRETNSALILKIRLQEIIVALHRVYLEPDGPIYVALLKSIHSPLYEALTISSPKYDEAINNIAEALKNVITKIIDFMEQLEFDDENKKTMNVTKQRATLLLIGVFIFRALVTTLLCKPIKYRLMLGQISSSQQASLKVLATLMLYIGRCVCVPAGNILRLPHEWQLSLLNDDAIEHIVKNPKIKLVIQMCEVTLRKWCDEYIHRIDSGLGKQMRF</sequence>
<gene>
    <name evidence="2" type="ORF">GPM918_LOCUS14859</name>
    <name evidence="3" type="ORF">SRO942_LOCUS14859</name>
</gene>
<accession>A0A814ICD7</accession>
<evidence type="ECO:0000313" key="3">
    <source>
        <dbReference type="EMBL" id="CAF3793913.1"/>
    </source>
</evidence>
<evidence type="ECO:0000256" key="1">
    <source>
        <dbReference type="SAM" id="MobiDB-lite"/>
    </source>
</evidence>
<feature type="compositionally biased region" description="Low complexity" evidence="1">
    <location>
        <begin position="45"/>
        <end position="62"/>
    </location>
</feature>
<feature type="region of interest" description="Disordered" evidence="1">
    <location>
        <begin position="533"/>
        <end position="563"/>
    </location>
</feature>
<proteinExistence type="predicted"/>
<feature type="compositionally biased region" description="Polar residues" evidence="1">
    <location>
        <begin position="441"/>
        <end position="454"/>
    </location>
</feature>